<dbReference type="SUPFAM" id="SSF51445">
    <property type="entry name" value="(Trans)glycosidases"/>
    <property type="match status" value="1"/>
</dbReference>
<evidence type="ECO:0000313" key="2">
    <source>
        <dbReference type="EMBL" id="TLS52620.1"/>
    </source>
</evidence>
<comment type="caution">
    <text evidence="2">The sequence shown here is derived from an EMBL/GenBank/DDBJ whole genome shotgun (WGS) entry which is preliminary data.</text>
</comment>
<proteinExistence type="predicted"/>
<evidence type="ECO:0000313" key="3">
    <source>
        <dbReference type="Proteomes" id="UP000309676"/>
    </source>
</evidence>
<dbReference type="InterPro" id="IPR017853">
    <property type="entry name" value="GH"/>
</dbReference>
<name>A0A5R9GES2_9BACL</name>
<dbReference type="Pfam" id="PF00128">
    <property type="entry name" value="Alpha-amylase"/>
    <property type="match status" value="1"/>
</dbReference>
<evidence type="ECO:0000259" key="1">
    <source>
        <dbReference type="SMART" id="SM00642"/>
    </source>
</evidence>
<organism evidence="2 3">
    <name type="scientific">Paenibacillus antri</name>
    <dbReference type="NCBI Taxonomy" id="2582848"/>
    <lineage>
        <taxon>Bacteria</taxon>
        <taxon>Bacillati</taxon>
        <taxon>Bacillota</taxon>
        <taxon>Bacilli</taxon>
        <taxon>Bacillales</taxon>
        <taxon>Paenibacillaceae</taxon>
        <taxon>Paenibacillus</taxon>
    </lineage>
</organism>
<dbReference type="OrthoDB" id="9761875at2"/>
<feature type="domain" description="Glycosyl hydrolase family 13 catalytic" evidence="1">
    <location>
        <begin position="284"/>
        <end position="637"/>
    </location>
</feature>
<dbReference type="RefSeq" id="WP_138193611.1">
    <property type="nucleotide sequence ID" value="NZ_VCIW01000004.1"/>
</dbReference>
<dbReference type="InterPro" id="IPR006047">
    <property type="entry name" value="GH13_cat_dom"/>
</dbReference>
<dbReference type="AlphaFoldDB" id="A0A5R9GES2"/>
<dbReference type="GO" id="GO:0004556">
    <property type="term" value="F:alpha-amylase activity"/>
    <property type="evidence" value="ECO:0007669"/>
    <property type="project" value="TreeGrafter"/>
</dbReference>
<keyword evidence="3" id="KW-1185">Reference proteome</keyword>
<accession>A0A5R9GES2</accession>
<gene>
    <name evidence="2" type="ORF">FE782_08260</name>
</gene>
<dbReference type="EMBL" id="VCIW01000004">
    <property type="protein sequence ID" value="TLS52620.1"/>
    <property type="molecule type" value="Genomic_DNA"/>
</dbReference>
<dbReference type="Gene3D" id="3.20.20.80">
    <property type="entry name" value="Glycosidases"/>
    <property type="match status" value="1"/>
</dbReference>
<dbReference type="SMART" id="SM00642">
    <property type="entry name" value="Aamy"/>
    <property type="match status" value="1"/>
</dbReference>
<protein>
    <recommendedName>
        <fullName evidence="1">Glycosyl hydrolase family 13 catalytic domain-containing protein</fullName>
    </recommendedName>
</protein>
<dbReference type="GO" id="GO:0009313">
    <property type="term" value="P:oligosaccharide catabolic process"/>
    <property type="evidence" value="ECO:0007669"/>
    <property type="project" value="TreeGrafter"/>
</dbReference>
<dbReference type="PANTHER" id="PTHR10357">
    <property type="entry name" value="ALPHA-AMYLASE FAMILY MEMBER"/>
    <property type="match status" value="1"/>
</dbReference>
<dbReference type="PANTHER" id="PTHR10357:SF179">
    <property type="entry name" value="NEUTRAL AND BASIC AMINO ACID TRANSPORT PROTEIN RBAT"/>
    <property type="match status" value="1"/>
</dbReference>
<sequence length="688" mass="75775">MGTAGSATGEFIYAKEELECRFDAYSGRLLSVRRGETTFATSGLVVDVGVDGRYALGTLEYRPLDGLHTWELPLIVPNGGGSANARFLGHSLDGDGRLHLNYAFDGLLLSVEYAVRAGTLCIEADIRNAASSRRLVEGVAFLLPQALPNEASLRFEFPGNVPHGVYSADELRASDAPIATGLVNPVIHAAMGDLSFNVLFVDEEEKWATAVYRAAEPSLVYANVAAVECFLEPGESFRCGTLYVQPVGRLSPSEAVRALYASRGWTPPTDGVRDGVLYSCHPYGTMDSGFQDRRTISEFADALPGLKAIGVDHVWVLPIFEHLDRGVYHPTDQAIIDPRYGTDDDVAAFSRTAHELGMTLLFDYVPHGPEPEDPLGVKLRQWAAVDRGGQPVIEWNCLSFDMANPDYQAYFRALVHDHVDRFDIDGSRIDCAMGGLTNWKPAPGNRPSSSNLKGGVAISRTIREALAEKGKKPLVTPENFNPVPVYAPYTDAFYDMALYRVLFELENAGLEPAEYAARLTHWLETELRFTPEGYIKLRFLGNHDTVSWVWQKRRATEAYGVEKAKALWVLISSIDGMPMLYQGDEDASIYRRTGPDLRSFFTSLFEARKTWLGNEYDIRYQKTDSPIVAFARTNGTRRRWVAVNLSPEPASCTAAAVVRDVLYGACDVGGDGRSVSLQGYGYVLAATE</sequence>
<dbReference type="Proteomes" id="UP000309676">
    <property type="component" value="Unassembled WGS sequence"/>
</dbReference>
<reference evidence="2 3" key="1">
    <citation type="submission" date="2019-05" db="EMBL/GenBank/DDBJ databases">
        <authorList>
            <person name="Narsing Rao M.P."/>
            <person name="Li W.J."/>
        </authorList>
    </citation>
    <scope>NUCLEOTIDE SEQUENCE [LARGE SCALE GENOMIC DNA]</scope>
    <source>
        <strain evidence="2 3">SYSU_K30003</strain>
    </source>
</reference>